<evidence type="ECO:0000313" key="2">
    <source>
        <dbReference type="Proteomes" id="UP001157109"/>
    </source>
</evidence>
<organism evidence="1 2">
    <name type="scientific">Arsenicicoccus piscis</name>
    <dbReference type="NCBI Taxonomy" id="673954"/>
    <lineage>
        <taxon>Bacteria</taxon>
        <taxon>Bacillati</taxon>
        <taxon>Actinomycetota</taxon>
        <taxon>Actinomycetes</taxon>
        <taxon>Micrococcales</taxon>
        <taxon>Intrasporangiaceae</taxon>
        <taxon>Arsenicicoccus</taxon>
    </lineage>
</organism>
<dbReference type="RefSeq" id="WP_241444605.1">
    <property type="nucleotide sequence ID" value="NZ_BSUJ01000001.1"/>
</dbReference>
<proteinExistence type="predicted"/>
<reference evidence="2" key="1">
    <citation type="journal article" date="2019" name="Int. J. Syst. Evol. Microbiol.">
        <title>The Global Catalogue of Microorganisms (GCM) 10K type strain sequencing project: providing services to taxonomists for standard genome sequencing and annotation.</title>
        <authorList>
            <consortium name="The Broad Institute Genomics Platform"/>
            <consortium name="The Broad Institute Genome Sequencing Center for Infectious Disease"/>
            <person name="Wu L."/>
            <person name="Ma J."/>
        </authorList>
    </citation>
    <scope>NUCLEOTIDE SEQUENCE [LARGE SCALE GENOMIC DNA]</scope>
    <source>
        <strain evidence="2">NBRC 105830</strain>
    </source>
</reference>
<gene>
    <name evidence="1" type="ORF">GCM10025862_19180</name>
</gene>
<keyword evidence="2" id="KW-1185">Reference proteome</keyword>
<evidence type="ECO:0000313" key="1">
    <source>
        <dbReference type="EMBL" id="GMA19897.1"/>
    </source>
</evidence>
<name>A0ABQ6HP09_9MICO</name>
<accession>A0ABQ6HP09</accession>
<comment type="caution">
    <text evidence="1">The sequence shown here is derived from an EMBL/GenBank/DDBJ whole genome shotgun (WGS) entry which is preliminary data.</text>
</comment>
<protein>
    <submittedName>
        <fullName evidence="1">Uncharacterized protein</fullName>
    </submittedName>
</protein>
<dbReference type="EMBL" id="BSUJ01000001">
    <property type="protein sequence ID" value="GMA19897.1"/>
    <property type="molecule type" value="Genomic_DNA"/>
</dbReference>
<dbReference type="Proteomes" id="UP001157109">
    <property type="component" value="Unassembled WGS sequence"/>
</dbReference>
<sequence length="83" mass="9210">MTGPAATGCELTTITALGVTVTIGYDDDTELDVVGRRRRTGEPLVWVCPECPHPGCPHEEAARLTWRAYRQLNHPRHTVERTA</sequence>